<dbReference type="InterPro" id="IPR017441">
    <property type="entry name" value="Protein_kinase_ATP_BS"/>
</dbReference>
<evidence type="ECO:0000256" key="3">
    <source>
        <dbReference type="ARBA" id="ARBA00022679"/>
    </source>
</evidence>
<dbReference type="InterPro" id="IPR001452">
    <property type="entry name" value="SH3_domain"/>
</dbReference>
<dbReference type="Gene3D" id="1.10.510.10">
    <property type="entry name" value="Transferase(Phosphotransferase) domain 1"/>
    <property type="match status" value="1"/>
</dbReference>
<dbReference type="InterPro" id="IPR000980">
    <property type="entry name" value="SH2"/>
</dbReference>
<dbReference type="SUPFAM" id="SSF55550">
    <property type="entry name" value="SH2 domain"/>
    <property type="match status" value="1"/>
</dbReference>
<evidence type="ECO:0000256" key="11">
    <source>
        <dbReference type="ARBA" id="ARBA00051245"/>
    </source>
</evidence>
<feature type="domain" description="Protein kinase" evidence="19">
    <location>
        <begin position="253"/>
        <end position="506"/>
    </location>
</feature>
<keyword evidence="7 14" id="KW-0067">ATP-binding</keyword>
<dbReference type="InterPro" id="IPR000719">
    <property type="entry name" value="Prot_kinase_dom"/>
</dbReference>
<evidence type="ECO:0000256" key="7">
    <source>
        <dbReference type="ARBA" id="ARBA00022840"/>
    </source>
</evidence>
<evidence type="ECO:0000259" key="19">
    <source>
        <dbReference type="PROSITE" id="PS50011"/>
    </source>
</evidence>
<dbReference type="SMART" id="SM00252">
    <property type="entry name" value="SH2"/>
    <property type="match status" value="1"/>
</dbReference>
<dbReference type="InterPro" id="IPR020635">
    <property type="entry name" value="Tyr_kinase_cat_dom"/>
</dbReference>
<accession>A0A2B4RQ22</accession>
<dbReference type="PRINTS" id="PR00109">
    <property type="entry name" value="TYRKINASE"/>
</dbReference>
<dbReference type="PROSITE" id="PS00109">
    <property type="entry name" value="PROTEIN_KINASE_TYR"/>
    <property type="match status" value="1"/>
</dbReference>
<keyword evidence="3 15" id="KW-0808">Transferase</keyword>
<dbReference type="InterPro" id="IPR050198">
    <property type="entry name" value="Non-receptor_tyrosine_kinases"/>
</dbReference>
<dbReference type="CDD" id="cd09933">
    <property type="entry name" value="SH2_Src_family"/>
    <property type="match status" value="1"/>
</dbReference>
<evidence type="ECO:0000256" key="2">
    <source>
        <dbReference type="ARBA" id="ARBA00022553"/>
    </source>
</evidence>
<evidence type="ECO:0000256" key="1">
    <source>
        <dbReference type="ARBA" id="ARBA00022443"/>
    </source>
</evidence>
<evidence type="ECO:0000256" key="13">
    <source>
        <dbReference type="PROSITE-ProRule" id="PRU00192"/>
    </source>
</evidence>
<dbReference type="FunFam" id="3.30.200.20:FF:000036">
    <property type="entry name" value="Tyrosine-protein kinase"/>
    <property type="match status" value="1"/>
</dbReference>
<dbReference type="Proteomes" id="UP000225706">
    <property type="component" value="Unassembled WGS sequence"/>
</dbReference>
<dbReference type="FunFam" id="3.30.505.10:FF:000044">
    <property type="entry name" value="Tyrosine-protein kinase"/>
    <property type="match status" value="1"/>
</dbReference>
<dbReference type="PRINTS" id="PR00401">
    <property type="entry name" value="SH2DOMAIN"/>
</dbReference>
<dbReference type="EC" id="2.7.10.2" evidence="15"/>
<evidence type="ECO:0000259" key="17">
    <source>
        <dbReference type="PROSITE" id="PS50001"/>
    </source>
</evidence>
<keyword evidence="21" id="KW-1185">Reference proteome</keyword>
<evidence type="ECO:0000313" key="20">
    <source>
        <dbReference type="EMBL" id="PFX18355.1"/>
    </source>
</evidence>
<gene>
    <name evidence="20" type="primary">STK</name>
    <name evidence="20" type="ORF">AWC38_SpisGene17273</name>
</gene>
<dbReference type="InterPro" id="IPR008266">
    <property type="entry name" value="Tyr_kinase_AS"/>
</dbReference>
<feature type="compositionally biased region" description="Basic and acidic residues" evidence="16">
    <location>
        <begin position="12"/>
        <end position="22"/>
    </location>
</feature>
<dbReference type="STRING" id="50429.A0A2B4RQ22"/>
<proteinExistence type="inferred from homology"/>
<dbReference type="GO" id="GO:0004715">
    <property type="term" value="F:non-membrane spanning protein tyrosine kinase activity"/>
    <property type="evidence" value="ECO:0007669"/>
    <property type="project" value="UniProtKB-EC"/>
</dbReference>
<dbReference type="InterPro" id="IPR001245">
    <property type="entry name" value="Ser-Thr/Tyr_kinase_cat_dom"/>
</dbReference>
<comment type="similarity">
    <text evidence="15">Belongs to the protein kinase superfamily. Tyr protein kinase family.</text>
</comment>
<dbReference type="PROSITE" id="PS50002">
    <property type="entry name" value="SH3"/>
    <property type="match status" value="1"/>
</dbReference>
<dbReference type="Gene3D" id="3.30.505.10">
    <property type="entry name" value="SH2 domain"/>
    <property type="match status" value="1"/>
</dbReference>
<keyword evidence="9 15" id="KW-0829">Tyrosine-protein kinase</keyword>
<keyword evidence="8 12" id="KW-0727">SH2 domain</keyword>
<dbReference type="PROSITE" id="PS50001">
    <property type="entry name" value="SH2"/>
    <property type="match status" value="1"/>
</dbReference>
<dbReference type="PROSITE" id="PS50011">
    <property type="entry name" value="PROTEIN_KINASE_DOM"/>
    <property type="match status" value="1"/>
</dbReference>
<reference evidence="21" key="1">
    <citation type="journal article" date="2017" name="bioRxiv">
        <title>Comparative analysis of the genomes of Stylophora pistillata and Acropora digitifera provides evidence for extensive differences between species of corals.</title>
        <authorList>
            <person name="Voolstra C.R."/>
            <person name="Li Y."/>
            <person name="Liew Y.J."/>
            <person name="Baumgarten S."/>
            <person name="Zoccola D."/>
            <person name="Flot J.-F."/>
            <person name="Tambutte S."/>
            <person name="Allemand D."/>
            <person name="Aranda M."/>
        </authorList>
    </citation>
    <scope>NUCLEOTIDE SEQUENCE [LARGE SCALE GENOMIC DNA]</scope>
</reference>
<comment type="caution">
    <text evidence="20">The sequence shown here is derived from an EMBL/GenBank/DDBJ whole genome shotgun (WGS) entry which is preliminary data.</text>
</comment>
<dbReference type="InterPro" id="IPR036028">
    <property type="entry name" value="SH3-like_dom_sf"/>
</dbReference>
<dbReference type="SUPFAM" id="SSF50044">
    <property type="entry name" value="SH3-domain"/>
    <property type="match status" value="1"/>
</dbReference>
<sequence length="518" mass="58253">MGCCCGKKNSRNKYEAKGESSRDMAPTNGHGQANDHSDKQQRIAAPADNMNLHAPSSIMSSHSVMQPTKGITVFIALYDYDARTNEDLSFKKGERLQVVDNTDSDWWLAKSLATHKDGYIPRNYVAPELSVNAQDWFFGKIKRADAEKKLLSPGSPSGTFLIRDSETMPGNYSLSIRDGESVRHYRIRKLDNGGYYITTRAPFSTLNELVQHYTEDADGLCCKLNHACRAEKPTTSGLSYNTKDAWEISRESLRLNRRLGAGQFGEVWAGVWNGTTPVAVKTLKTGAMSPQAFLTEAAIMKKLRHANLIQLYAVCTNEEPIYIVTELMKHGSLLEYLKGDGQFLKLEDLIDMGAQVAAGMAYLERMNYIHRDLAARNILVGEGNICKVADFGLARLIEDDEYNPHQGAKFPIKWTAPEAALYNKFTIKSDVWSFGILLTELVTKGRVPYPGMANAEVLAQVERGYRMPQPRDTPDALYGIMLECWKQNEYDRPTFEYLQSLLEDYFVSTEPNYKKLDP</sequence>
<evidence type="ECO:0000313" key="21">
    <source>
        <dbReference type="Proteomes" id="UP000225706"/>
    </source>
</evidence>
<dbReference type="Pfam" id="PF00018">
    <property type="entry name" value="SH3_1"/>
    <property type="match status" value="1"/>
</dbReference>
<keyword evidence="5 14" id="KW-0547">Nucleotide-binding</keyword>
<protein>
    <recommendedName>
        <fullName evidence="15">Tyrosine-protein kinase</fullName>
        <ecNumber evidence="15">2.7.10.2</ecNumber>
    </recommendedName>
</protein>
<dbReference type="Gene3D" id="2.30.30.40">
    <property type="entry name" value="SH3 Domains"/>
    <property type="match status" value="1"/>
</dbReference>
<dbReference type="GO" id="GO:0005524">
    <property type="term" value="F:ATP binding"/>
    <property type="evidence" value="ECO:0007669"/>
    <property type="project" value="UniProtKB-UniRule"/>
</dbReference>
<feature type="domain" description="SH2" evidence="17">
    <location>
        <begin position="136"/>
        <end position="228"/>
    </location>
</feature>
<comment type="catalytic activity">
    <reaction evidence="11 15">
        <text>L-tyrosyl-[protein] + ATP = O-phospho-L-tyrosyl-[protein] + ADP + H(+)</text>
        <dbReference type="Rhea" id="RHEA:10596"/>
        <dbReference type="Rhea" id="RHEA-COMP:10136"/>
        <dbReference type="Rhea" id="RHEA-COMP:20101"/>
        <dbReference type="ChEBI" id="CHEBI:15378"/>
        <dbReference type="ChEBI" id="CHEBI:30616"/>
        <dbReference type="ChEBI" id="CHEBI:46858"/>
        <dbReference type="ChEBI" id="CHEBI:61978"/>
        <dbReference type="ChEBI" id="CHEBI:456216"/>
        <dbReference type="EC" id="2.7.10.2"/>
    </reaction>
</comment>
<keyword evidence="2" id="KW-0597">Phosphoprotein</keyword>
<evidence type="ECO:0000256" key="14">
    <source>
        <dbReference type="PROSITE-ProRule" id="PRU10141"/>
    </source>
</evidence>
<evidence type="ECO:0000259" key="18">
    <source>
        <dbReference type="PROSITE" id="PS50002"/>
    </source>
</evidence>
<evidence type="ECO:0000256" key="6">
    <source>
        <dbReference type="ARBA" id="ARBA00022777"/>
    </source>
</evidence>
<dbReference type="FunFam" id="1.10.510.10:FF:000553">
    <property type="entry name" value="Tyrosine-protein kinase"/>
    <property type="match status" value="1"/>
</dbReference>
<evidence type="ECO:0000256" key="8">
    <source>
        <dbReference type="ARBA" id="ARBA00022999"/>
    </source>
</evidence>
<dbReference type="EMBL" id="LSMT01000415">
    <property type="protein sequence ID" value="PFX18355.1"/>
    <property type="molecule type" value="Genomic_DNA"/>
</dbReference>
<evidence type="ECO:0000256" key="12">
    <source>
        <dbReference type="PROSITE-ProRule" id="PRU00191"/>
    </source>
</evidence>
<feature type="domain" description="SH3" evidence="18">
    <location>
        <begin position="69"/>
        <end position="130"/>
    </location>
</feature>
<organism evidence="20 21">
    <name type="scientific">Stylophora pistillata</name>
    <name type="common">Smooth cauliflower coral</name>
    <dbReference type="NCBI Taxonomy" id="50429"/>
    <lineage>
        <taxon>Eukaryota</taxon>
        <taxon>Metazoa</taxon>
        <taxon>Cnidaria</taxon>
        <taxon>Anthozoa</taxon>
        <taxon>Hexacorallia</taxon>
        <taxon>Scleractinia</taxon>
        <taxon>Astrocoeniina</taxon>
        <taxon>Pocilloporidae</taxon>
        <taxon>Stylophora</taxon>
    </lineage>
</organism>
<dbReference type="PRINTS" id="PR00452">
    <property type="entry name" value="SH3DOMAIN"/>
</dbReference>
<dbReference type="SMART" id="SM00219">
    <property type="entry name" value="TyrKc"/>
    <property type="match status" value="1"/>
</dbReference>
<dbReference type="Pfam" id="PF00017">
    <property type="entry name" value="SH2"/>
    <property type="match status" value="1"/>
</dbReference>
<dbReference type="SMART" id="SM00326">
    <property type="entry name" value="SH3"/>
    <property type="match status" value="1"/>
</dbReference>
<evidence type="ECO:0000256" key="5">
    <source>
        <dbReference type="ARBA" id="ARBA00022741"/>
    </source>
</evidence>
<evidence type="ECO:0000256" key="9">
    <source>
        <dbReference type="ARBA" id="ARBA00023137"/>
    </source>
</evidence>
<evidence type="ECO:0000256" key="4">
    <source>
        <dbReference type="ARBA" id="ARBA00022707"/>
    </source>
</evidence>
<keyword evidence="4" id="KW-0519">Myristate</keyword>
<dbReference type="SUPFAM" id="SSF56112">
    <property type="entry name" value="Protein kinase-like (PK-like)"/>
    <property type="match status" value="1"/>
</dbReference>
<dbReference type="Pfam" id="PF07714">
    <property type="entry name" value="PK_Tyr_Ser-Thr"/>
    <property type="match status" value="1"/>
</dbReference>
<keyword evidence="10" id="KW-0449">Lipoprotein</keyword>
<evidence type="ECO:0000256" key="15">
    <source>
        <dbReference type="RuleBase" id="RU362096"/>
    </source>
</evidence>
<dbReference type="PROSITE" id="PS00107">
    <property type="entry name" value="PROTEIN_KINASE_ATP"/>
    <property type="match status" value="1"/>
</dbReference>
<evidence type="ECO:0000256" key="10">
    <source>
        <dbReference type="ARBA" id="ARBA00023288"/>
    </source>
</evidence>
<evidence type="ECO:0000256" key="16">
    <source>
        <dbReference type="SAM" id="MobiDB-lite"/>
    </source>
</evidence>
<feature type="region of interest" description="Disordered" evidence="16">
    <location>
        <begin position="11"/>
        <end position="40"/>
    </location>
</feature>
<dbReference type="InterPro" id="IPR011009">
    <property type="entry name" value="Kinase-like_dom_sf"/>
</dbReference>
<dbReference type="InterPro" id="IPR036860">
    <property type="entry name" value="SH2_dom_sf"/>
</dbReference>
<name>A0A2B4RQ22_STYPI</name>
<dbReference type="OrthoDB" id="4062651at2759"/>
<feature type="binding site" evidence="14">
    <location>
        <position position="281"/>
    </location>
    <ligand>
        <name>ATP</name>
        <dbReference type="ChEBI" id="CHEBI:30616"/>
    </ligand>
</feature>
<keyword evidence="1 13" id="KW-0728">SH3 domain</keyword>
<dbReference type="AlphaFoldDB" id="A0A2B4RQ22"/>
<keyword evidence="6 15" id="KW-0418">Kinase</keyword>
<dbReference type="PANTHER" id="PTHR24418">
    <property type="entry name" value="TYROSINE-PROTEIN KINASE"/>
    <property type="match status" value="1"/>
</dbReference>